<sequence>MGKTTTELVESALRRITAEYIAEDKATEIVTHVRGQLAAGAYEQLRGQALCDAVTADFQHVAADKHLRLLWSEQPQEFEDDEAAEAEEDEDFFAVLAHAENQGIRRVERLEGNIGYIETTLVAEPGDAAPFIDAAMTLLAHTDALILDLRANRGGSTYGMAYWCSYLFPGGESVHLTDVYRRTTGQTQQFWTVPYLPAARYLDRPVYVLTGPVTFSGAEDLAYNLKVRGRAVLVGETTRGGAHPTGYYPLSEHVSVTVPYARSVNPVTGGDWEGTGITPDIAVPAEDALDVAYQHALTKLPPRPAPAGK</sequence>
<evidence type="ECO:0000313" key="3">
    <source>
        <dbReference type="Proteomes" id="UP000675781"/>
    </source>
</evidence>
<dbReference type="SMART" id="SM00245">
    <property type="entry name" value="TSPc"/>
    <property type="match status" value="1"/>
</dbReference>
<accession>A0A941EZU3</accession>
<dbReference type="InterPro" id="IPR005151">
    <property type="entry name" value="Tail-specific_protease"/>
</dbReference>
<dbReference type="Gene3D" id="3.90.226.10">
    <property type="entry name" value="2-enoyl-CoA Hydratase, Chain A, domain 1"/>
    <property type="match status" value="1"/>
</dbReference>
<dbReference type="PANTHER" id="PTHR11261">
    <property type="entry name" value="INTERPHOTORECEPTOR RETINOID-BINDING PROTEIN"/>
    <property type="match status" value="1"/>
</dbReference>
<comment type="caution">
    <text evidence="2">The sequence shown here is derived from an EMBL/GenBank/DDBJ whole genome shotgun (WGS) entry which is preliminary data.</text>
</comment>
<dbReference type="Gene3D" id="3.30.750.44">
    <property type="match status" value="1"/>
</dbReference>
<dbReference type="InterPro" id="IPR029045">
    <property type="entry name" value="ClpP/crotonase-like_dom_sf"/>
</dbReference>
<dbReference type="SUPFAM" id="SSF52096">
    <property type="entry name" value="ClpP/crotonase"/>
    <property type="match status" value="1"/>
</dbReference>
<gene>
    <name evidence="2" type="ORF">KDL01_34365</name>
</gene>
<organism evidence="2 3">
    <name type="scientific">Actinospica durhamensis</name>
    <dbReference type="NCBI Taxonomy" id="1508375"/>
    <lineage>
        <taxon>Bacteria</taxon>
        <taxon>Bacillati</taxon>
        <taxon>Actinomycetota</taxon>
        <taxon>Actinomycetes</taxon>
        <taxon>Catenulisporales</taxon>
        <taxon>Actinospicaceae</taxon>
        <taxon>Actinospica</taxon>
    </lineage>
</organism>
<dbReference type="PANTHER" id="PTHR11261:SF3">
    <property type="entry name" value="RETINOL-BINDING PROTEIN 3"/>
    <property type="match status" value="1"/>
</dbReference>
<reference evidence="2" key="1">
    <citation type="submission" date="2021-04" db="EMBL/GenBank/DDBJ databases">
        <title>Genome based classification of Actinospica acidithermotolerans sp. nov., an actinobacterium isolated from an Indonesian hot spring.</title>
        <authorList>
            <person name="Kusuma A.B."/>
            <person name="Putra K.E."/>
            <person name="Nafisah S."/>
            <person name="Loh J."/>
            <person name="Nouioui I."/>
            <person name="Goodfellow M."/>
        </authorList>
    </citation>
    <scope>NUCLEOTIDE SEQUENCE</scope>
    <source>
        <strain evidence="2">CSCA 57</strain>
    </source>
</reference>
<evidence type="ECO:0000313" key="2">
    <source>
        <dbReference type="EMBL" id="MBR7838404.1"/>
    </source>
</evidence>
<dbReference type="Pfam" id="PF03572">
    <property type="entry name" value="Peptidase_S41"/>
    <property type="match status" value="1"/>
</dbReference>
<dbReference type="GO" id="GO:0006508">
    <property type="term" value="P:proteolysis"/>
    <property type="evidence" value="ECO:0007669"/>
    <property type="project" value="InterPro"/>
</dbReference>
<dbReference type="GO" id="GO:0008236">
    <property type="term" value="F:serine-type peptidase activity"/>
    <property type="evidence" value="ECO:0007669"/>
    <property type="project" value="InterPro"/>
</dbReference>
<dbReference type="RefSeq" id="WP_212532860.1">
    <property type="nucleotide sequence ID" value="NZ_JAGSOG010000286.1"/>
</dbReference>
<proteinExistence type="predicted"/>
<name>A0A941EZU3_9ACTN</name>
<protein>
    <submittedName>
        <fullName evidence="2">S41 family peptidase</fullName>
    </submittedName>
</protein>
<evidence type="ECO:0000259" key="1">
    <source>
        <dbReference type="SMART" id="SM00245"/>
    </source>
</evidence>
<dbReference type="Proteomes" id="UP000675781">
    <property type="component" value="Unassembled WGS sequence"/>
</dbReference>
<dbReference type="CDD" id="cd07563">
    <property type="entry name" value="Peptidase_S41_IRBP"/>
    <property type="match status" value="1"/>
</dbReference>
<feature type="domain" description="Tail specific protease" evidence="1">
    <location>
        <begin position="89"/>
        <end position="284"/>
    </location>
</feature>
<keyword evidence="3" id="KW-1185">Reference proteome</keyword>
<dbReference type="EMBL" id="JAGSOG010000286">
    <property type="protein sequence ID" value="MBR7838404.1"/>
    <property type="molecule type" value="Genomic_DNA"/>
</dbReference>
<dbReference type="AlphaFoldDB" id="A0A941EZU3"/>